<name>A0ABQ3UQ55_9CHLR</name>
<dbReference type="EMBL" id="BNJG01000001">
    <property type="protein sequence ID" value="GHO54492.1"/>
    <property type="molecule type" value="Genomic_DNA"/>
</dbReference>
<accession>A0ABQ3UQ55</accession>
<proteinExistence type="predicted"/>
<gene>
    <name evidence="1" type="ORF">KSB_29670</name>
</gene>
<protein>
    <submittedName>
        <fullName evidence="1">Uncharacterized protein</fullName>
    </submittedName>
</protein>
<reference evidence="1 2" key="1">
    <citation type="journal article" date="2021" name="Int. J. Syst. Evol. Microbiol.">
        <title>Reticulibacter mediterranei gen. nov., sp. nov., within the new family Reticulibacteraceae fam. nov., and Ktedonospora formicarum gen. nov., sp. nov., Ktedonobacter robiniae sp. nov., Dictyobacter formicarum sp. nov. and Dictyobacter arantiisoli sp. nov., belonging to the class Ktedonobacteria.</title>
        <authorList>
            <person name="Yabe S."/>
            <person name="Zheng Y."/>
            <person name="Wang C.M."/>
            <person name="Sakai Y."/>
            <person name="Abe K."/>
            <person name="Yokota A."/>
            <person name="Donadio S."/>
            <person name="Cavaletti L."/>
            <person name="Monciardini P."/>
        </authorList>
    </citation>
    <scope>NUCLEOTIDE SEQUENCE [LARGE SCALE GENOMIC DNA]</scope>
    <source>
        <strain evidence="1 2">SOSP1-30</strain>
    </source>
</reference>
<keyword evidence="2" id="KW-1185">Reference proteome</keyword>
<dbReference type="Proteomes" id="UP000654345">
    <property type="component" value="Unassembled WGS sequence"/>
</dbReference>
<sequence>MVCEQVIQVARQADFDSEAMEREKGRLRLKREHILKQHREGYIEDEEMEEEMASVELALRALEFHTEARLRSLFHILLIYYSIRDELSI</sequence>
<comment type="caution">
    <text evidence="1">The sequence shown here is derived from an EMBL/GenBank/DDBJ whole genome shotgun (WGS) entry which is preliminary data.</text>
</comment>
<evidence type="ECO:0000313" key="2">
    <source>
        <dbReference type="Proteomes" id="UP000654345"/>
    </source>
</evidence>
<organism evidence="1 2">
    <name type="scientific">Ktedonobacter robiniae</name>
    <dbReference type="NCBI Taxonomy" id="2778365"/>
    <lineage>
        <taxon>Bacteria</taxon>
        <taxon>Bacillati</taxon>
        <taxon>Chloroflexota</taxon>
        <taxon>Ktedonobacteria</taxon>
        <taxon>Ktedonobacterales</taxon>
        <taxon>Ktedonobacteraceae</taxon>
        <taxon>Ktedonobacter</taxon>
    </lineage>
</organism>
<evidence type="ECO:0000313" key="1">
    <source>
        <dbReference type="EMBL" id="GHO54492.1"/>
    </source>
</evidence>